<proteinExistence type="predicted"/>
<keyword evidence="1" id="KW-0472">Membrane</keyword>
<gene>
    <name evidence="2" type="ORF">FCC1311_031432</name>
</gene>
<keyword evidence="1" id="KW-0812">Transmembrane</keyword>
<feature type="transmembrane region" description="Helical" evidence="1">
    <location>
        <begin position="180"/>
        <end position="202"/>
    </location>
</feature>
<name>A0A2R5G7E5_9STRA</name>
<accession>A0A2R5G7E5</accession>
<dbReference type="EMBL" id="BEYU01000025">
    <property type="protein sequence ID" value="GBG26920.1"/>
    <property type="molecule type" value="Genomic_DNA"/>
</dbReference>
<evidence type="ECO:0000313" key="3">
    <source>
        <dbReference type="Proteomes" id="UP000241890"/>
    </source>
</evidence>
<organism evidence="2 3">
    <name type="scientific">Hondaea fermentalgiana</name>
    <dbReference type="NCBI Taxonomy" id="2315210"/>
    <lineage>
        <taxon>Eukaryota</taxon>
        <taxon>Sar</taxon>
        <taxon>Stramenopiles</taxon>
        <taxon>Bigyra</taxon>
        <taxon>Labyrinthulomycetes</taxon>
        <taxon>Thraustochytrida</taxon>
        <taxon>Thraustochytriidae</taxon>
        <taxon>Hondaea</taxon>
    </lineage>
</organism>
<evidence type="ECO:0000256" key="1">
    <source>
        <dbReference type="SAM" id="Phobius"/>
    </source>
</evidence>
<sequence>MLAAAATATSSRAARRALAPVLGWTVQEREIKQSAPIVKACVSVVLLFPTVWVIALLSTTVSFSCARESDSQASRQTPGFLTASVDEDTCWLRLLCAVLSMVFLLPFLHECVTIVLEVAKCETIPFLKGTTVYAKRSEVKDLLINCAVICALPVFLILVPLFPFYKVANRVFGVKLEFKIVGTILMLLPDFCLTVALFPLSFLVVASSESPGDIIVNIVAVQVFAQLDDIIVRMLVQHNASVGQALDAYCVGPFDEWVRVREREGTSAIKVVRERV</sequence>
<dbReference type="InParanoid" id="A0A2R5G7E5"/>
<dbReference type="Proteomes" id="UP000241890">
    <property type="component" value="Unassembled WGS sequence"/>
</dbReference>
<feature type="transmembrane region" description="Helical" evidence="1">
    <location>
        <begin position="90"/>
        <end position="108"/>
    </location>
</feature>
<protein>
    <submittedName>
        <fullName evidence="2">Uncharacterized protein</fullName>
    </submittedName>
</protein>
<comment type="caution">
    <text evidence="2">The sequence shown here is derived from an EMBL/GenBank/DDBJ whole genome shotgun (WGS) entry which is preliminary data.</text>
</comment>
<keyword evidence="3" id="KW-1185">Reference proteome</keyword>
<keyword evidence="1" id="KW-1133">Transmembrane helix</keyword>
<evidence type="ECO:0000313" key="2">
    <source>
        <dbReference type="EMBL" id="GBG26920.1"/>
    </source>
</evidence>
<reference evidence="2 3" key="1">
    <citation type="submission" date="2017-12" db="EMBL/GenBank/DDBJ databases">
        <title>Sequencing, de novo assembly and annotation of complete genome of a new Thraustochytrid species, strain FCC1311.</title>
        <authorList>
            <person name="Sedici K."/>
            <person name="Godart F."/>
            <person name="Aiese Cigliano R."/>
            <person name="Sanseverino W."/>
            <person name="Barakat M."/>
            <person name="Ortet P."/>
            <person name="Marechal E."/>
            <person name="Cagnac O."/>
            <person name="Amato A."/>
        </authorList>
    </citation>
    <scope>NUCLEOTIDE SEQUENCE [LARGE SCALE GENOMIC DNA]</scope>
</reference>
<feature type="transmembrane region" description="Helical" evidence="1">
    <location>
        <begin position="142"/>
        <end position="168"/>
    </location>
</feature>
<feature type="transmembrane region" description="Helical" evidence="1">
    <location>
        <begin position="37"/>
        <end position="57"/>
    </location>
</feature>
<dbReference type="AlphaFoldDB" id="A0A2R5G7E5"/>